<sequence>MVLERIPFEPKEPPSNPAAEFYVPKFIYHDPDGPDSVNIKEEFFGSRKKLRIAVQGAGISCFQFLHHLQISGIPPGSIDVVVYEKNHDVGGVWLTTKCPGCRSDNAGVVYQFAWKRNVWSEYYPQQPETLEYLRRVAREEGFYEYMKFRHEIKKAEWRDEEAKWTLTVEDLQAGQQFEDKVDMFLELLGPVSEKKITIKGLDEFKGQVVHPAEWPQDLDLQGKRVAVVGYGSSGVQIIPSIIDKVDHLYILPPPAIELGSPKGGHFKYSSEQKQLLKDPDVHLAYAKAIDAAQYTRLPSYINGGELSEQGSAGVKAYMKSVLAPKPGLYESIEPTDFDLLCRRPTFGYGYLEALASSKCTVLTPPPTRFTSSGILDAAGKEHPVDVIIAATGYDQSHQPRYPKFVNGEDISSRWRSWSSPPSYMAMTMEGMPNYFQIGSAYGVLYGSFFPPSEAMAKYIVQVISKVQLERISHLRPKTRAVEHFTRHADSFLERTVLSGPCVAWYKNRSGKPATWPGMRSHFLKALEIPRYEDYEIVYDDEEDMFEYLGNGFLEGVDDGSEGADPGWFMGVPTKEVDMSVVGRLSGKYGIVQGQQAEPRL</sequence>
<keyword evidence="4" id="KW-0560">Oxidoreductase</keyword>
<organism evidence="5 6">
    <name type="scientific">Pseudocercospora fuligena</name>
    <dbReference type="NCBI Taxonomy" id="685502"/>
    <lineage>
        <taxon>Eukaryota</taxon>
        <taxon>Fungi</taxon>
        <taxon>Dikarya</taxon>
        <taxon>Ascomycota</taxon>
        <taxon>Pezizomycotina</taxon>
        <taxon>Dothideomycetes</taxon>
        <taxon>Dothideomycetidae</taxon>
        <taxon>Mycosphaerellales</taxon>
        <taxon>Mycosphaerellaceae</taxon>
        <taxon>Pseudocercospora</taxon>
    </lineage>
</organism>
<dbReference type="SUPFAM" id="SSF51905">
    <property type="entry name" value="FAD/NAD(P)-binding domain"/>
    <property type="match status" value="1"/>
</dbReference>
<evidence type="ECO:0000256" key="3">
    <source>
        <dbReference type="ARBA" id="ARBA00022827"/>
    </source>
</evidence>
<keyword evidence="2" id="KW-0285">Flavoprotein</keyword>
<dbReference type="InterPro" id="IPR036188">
    <property type="entry name" value="FAD/NAD-bd_sf"/>
</dbReference>
<proteinExistence type="inferred from homology"/>
<dbReference type="Proteomes" id="UP000660729">
    <property type="component" value="Unassembled WGS sequence"/>
</dbReference>
<evidence type="ECO:0000256" key="4">
    <source>
        <dbReference type="ARBA" id="ARBA00023002"/>
    </source>
</evidence>
<dbReference type="InterPro" id="IPR051209">
    <property type="entry name" value="FAD-bind_Monooxygenase_sf"/>
</dbReference>
<dbReference type="Pfam" id="PF00743">
    <property type="entry name" value="FMO-like"/>
    <property type="match status" value="1"/>
</dbReference>
<evidence type="ECO:0000256" key="1">
    <source>
        <dbReference type="ARBA" id="ARBA00010139"/>
    </source>
</evidence>
<dbReference type="InterPro" id="IPR020946">
    <property type="entry name" value="Flavin_mOase-like"/>
</dbReference>
<dbReference type="GO" id="GO:0050660">
    <property type="term" value="F:flavin adenine dinucleotide binding"/>
    <property type="evidence" value="ECO:0007669"/>
    <property type="project" value="InterPro"/>
</dbReference>
<dbReference type="OrthoDB" id="74360at2759"/>
<gene>
    <name evidence="5" type="ORF">HII31_08397</name>
</gene>
<dbReference type="GO" id="GO:0004499">
    <property type="term" value="F:N,N-dimethylaniline monooxygenase activity"/>
    <property type="evidence" value="ECO:0007669"/>
    <property type="project" value="InterPro"/>
</dbReference>
<name>A0A8H6RCK6_9PEZI</name>
<comment type="caution">
    <text evidence="5">The sequence shown here is derived from an EMBL/GenBank/DDBJ whole genome shotgun (WGS) entry which is preliminary data.</text>
</comment>
<evidence type="ECO:0000256" key="2">
    <source>
        <dbReference type="ARBA" id="ARBA00022630"/>
    </source>
</evidence>
<evidence type="ECO:0000313" key="6">
    <source>
        <dbReference type="Proteomes" id="UP000660729"/>
    </source>
</evidence>
<evidence type="ECO:0000313" key="5">
    <source>
        <dbReference type="EMBL" id="KAF7190066.1"/>
    </source>
</evidence>
<dbReference type="PANTHER" id="PTHR42877:SF7">
    <property type="entry name" value="FLAVIN-BINDING MONOOXYGENASE-RELATED"/>
    <property type="match status" value="1"/>
</dbReference>
<keyword evidence="3" id="KW-0274">FAD</keyword>
<reference evidence="5" key="1">
    <citation type="submission" date="2020-04" db="EMBL/GenBank/DDBJ databases">
        <title>Draft genome resource of the tomato pathogen Pseudocercospora fuligena.</title>
        <authorList>
            <person name="Zaccaron A."/>
        </authorList>
    </citation>
    <scope>NUCLEOTIDE SEQUENCE</scope>
    <source>
        <strain evidence="5">PF001</strain>
    </source>
</reference>
<dbReference type="GO" id="GO:0050661">
    <property type="term" value="F:NADP binding"/>
    <property type="evidence" value="ECO:0007669"/>
    <property type="project" value="InterPro"/>
</dbReference>
<dbReference type="PANTHER" id="PTHR42877">
    <property type="entry name" value="L-ORNITHINE N(5)-MONOOXYGENASE-RELATED"/>
    <property type="match status" value="1"/>
</dbReference>
<comment type="similarity">
    <text evidence="1">Belongs to the FAD-binding monooxygenase family.</text>
</comment>
<accession>A0A8H6RCK6</accession>
<dbReference type="AlphaFoldDB" id="A0A8H6RCK6"/>
<keyword evidence="5" id="KW-0503">Monooxygenase</keyword>
<dbReference type="Gene3D" id="3.50.50.60">
    <property type="entry name" value="FAD/NAD(P)-binding domain"/>
    <property type="match status" value="3"/>
</dbReference>
<protein>
    <submittedName>
        <fullName evidence="5">Putative sterigmatocystin biosynthesis monooxygenase stcW</fullName>
    </submittedName>
</protein>
<keyword evidence="6" id="KW-1185">Reference proteome</keyword>
<dbReference type="EMBL" id="JABCIY010000175">
    <property type="protein sequence ID" value="KAF7190066.1"/>
    <property type="molecule type" value="Genomic_DNA"/>
</dbReference>